<dbReference type="EMBL" id="LR743588">
    <property type="protein sequence ID" value="CAA2614099.1"/>
    <property type="molecule type" value="Genomic_DNA"/>
</dbReference>
<gene>
    <name evidence="1" type="ORF">SI7747_01000499</name>
</gene>
<keyword evidence="2" id="KW-1185">Reference proteome</keyword>
<dbReference type="AlphaFoldDB" id="A0A7I8I8F6"/>
<evidence type="ECO:0000313" key="1">
    <source>
        <dbReference type="EMBL" id="CAA2614099.1"/>
    </source>
</evidence>
<reference evidence="1 2" key="1">
    <citation type="submission" date="2019-12" db="EMBL/GenBank/DDBJ databases">
        <authorList>
            <person name="Scholz U."/>
            <person name="Mascher M."/>
            <person name="Fiebig A."/>
        </authorList>
    </citation>
    <scope>NUCLEOTIDE SEQUENCE</scope>
</reference>
<dbReference type="EMBL" id="CACRZD030000001">
    <property type="protein sequence ID" value="CAA6653909.1"/>
    <property type="molecule type" value="Genomic_DNA"/>
</dbReference>
<proteinExistence type="predicted"/>
<name>A0A7I8I8F6_SPIIN</name>
<protein>
    <submittedName>
        <fullName evidence="1">Uncharacterized protein</fullName>
    </submittedName>
</protein>
<dbReference type="Proteomes" id="UP001189122">
    <property type="component" value="Unassembled WGS sequence"/>
</dbReference>
<organism evidence="1">
    <name type="scientific">Spirodela intermedia</name>
    <name type="common">Intermediate duckweed</name>
    <dbReference type="NCBI Taxonomy" id="51605"/>
    <lineage>
        <taxon>Eukaryota</taxon>
        <taxon>Viridiplantae</taxon>
        <taxon>Streptophyta</taxon>
        <taxon>Embryophyta</taxon>
        <taxon>Tracheophyta</taxon>
        <taxon>Spermatophyta</taxon>
        <taxon>Magnoliopsida</taxon>
        <taxon>Liliopsida</taxon>
        <taxon>Araceae</taxon>
        <taxon>Lemnoideae</taxon>
        <taxon>Spirodela</taxon>
    </lineage>
</organism>
<accession>A0A7I8I8F6</accession>
<evidence type="ECO:0000313" key="2">
    <source>
        <dbReference type="Proteomes" id="UP001189122"/>
    </source>
</evidence>
<sequence>MTKSRHWAKLCFPPIHVRHTDIILTDYLECIKIFMDRASLNLGLAHNKDNYVISTNLYYFYSLNFEINEEKEIKIKI</sequence>